<evidence type="ECO:0000256" key="5">
    <source>
        <dbReference type="SAM" id="Phobius"/>
    </source>
</evidence>
<dbReference type="InterPro" id="IPR003614">
    <property type="entry name" value="Knottins"/>
</dbReference>
<dbReference type="CDD" id="cd00107">
    <property type="entry name" value="Knot1"/>
    <property type="match status" value="1"/>
</dbReference>
<dbReference type="PANTHER" id="PTHR33147">
    <property type="entry name" value="DEFENSIN-LIKE PROTEIN 1"/>
    <property type="match status" value="1"/>
</dbReference>
<dbReference type="SUPFAM" id="SSF57095">
    <property type="entry name" value="Scorpion toxin-like"/>
    <property type="match status" value="1"/>
</dbReference>
<dbReference type="PRINTS" id="PR00288">
    <property type="entry name" value="PUROTHIONIN"/>
</dbReference>
<dbReference type="EMBL" id="BKCP01005294">
    <property type="protein sequence ID" value="GER37204.1"/>
    <property type="molecule type" value="Genomic_DNA"/>
</dbReference>
<evidence type="ECO:0000313" key="8">
    <source>
        <dbReference type="Proteomes" id="UP000325081"/>
    </source>
</evidence>
<name>A0A5A7PWR6_STRAF</name>
<feature type="transmembrane region" description="Helical" evidence="5">
    <location>
        <begin position="40"/>
        <end position="61"/>
    </location>
</feature>
<evidence type="ECO:0000256" key="3">
    <source>
        <dbReference type="ARBA" id="ARBA00022729"/>
    </source>
</evidence>
<dbReference type="InterPro" id="IPR008176">
    <property type="entry name" value="Defensin_plant"/>
</dbReference>
<dbReference type="Gene3D" id="3.30.30.10">
    <property type="entry name" value="Knottin, scorpion toxin-like"/>
    <property type="match status" value="1"/>
</dbReference>
<dbReference type="PROSITE" id="PS00940">
    <property type="entry name" value="GAMMA_THIONIN"/>
    <property type="match status" value="1"/>
</dbReference>
<feature type="domain" description="Knottins-like" evidence="6">
    <location>
        <begin position="66"/>
        <end position="111"/>
    </location>
</feature>
<dbReference type="OrthoDB" id="683455at2759"/>
<evidence type="ECO:0000259" key="6">
    <source>
        <dbReference type="SMART" id="SM00505"/>
    </source>
</evidence>
<gene>
    <name evidence="7" type="ORF">STAS_13597</name>
</gene>
<keyword evidence="3" id="KW-0732">Signal</keyword>
<dbReference type="PANTHER" id="PTHR33147:SF129">
    <property type="entry name" value="DEFENSIN-LIKE PROTEIN 2-RELATED"/>
    <property type="match status" value="1"/>
</dbReference>
<sequence>MAHLHTYKYWFQYIKFSHTIKYTINYTVIQKRRTENMGGFLRLLATVVLMLMLIFSSEMVAEATRKCESKSQQFKGLCFIKANCAAVCRTEGFHSGHCRGFRRRCYCTKHC</sequence>
<dbReference type="Pfam" id="PF00304">
    <property type="entry name" value="Gamma-thionin"/>
    <property type="match status" value="1"/>
</dbReference>
<evidence type="ECO:0000256" key="4">
    <source>
        <dbReference type="ARBA" id="ARBA00023157"/>
    </source>
</evidence>
<keyword evidence="5" id="KW-0472">Membrane</keyword>
<accession>A0A5A7PWR6</accession>
<protein>
    <submittedName>
        <fullName evidence="7">Defensin</fullName>
    </submittedName>
</protein>
<organism evidence="7 8">
    <name type="scientific">Striga asiatica</name>
    <name type="common">Asiatic witchweed</name>
    <name type="synonym">Buchnera asiatica</name>
    <dbReference type="NCBI Taxonomy" id="4170"/>
    <lineage>
        <taxon>Eukaryota</taxon>
        <taxon>Viridiplantae</taxon>
        <taxon>Streptophyta</taxon>
        <taxon>Embryophyta</taxon>
        <taxon>Tracheophyta</taxon>
        <taxon>Spermatophyta</taxon>
        <taxon>Magnoliopsida</taxon>
        <taxon>eudicotyledons</taxon>
        <taxon>Gunneridae</taxon>
        <taxon>Pentapetalae</taxon>
        <taxon>asterids</taxon>
        <taxon>lamiids</taxon>
        <taxon>Lamiales</taxon>
        <taxon>Orobanchaceae</taxon>
        <taxon>Buchnereae</taxon>
        <taxon>Striga</taxon>
    </lineage>
</organism>
<dbReference type="GO" id="GO:0006952">
    <property type="term" value="P:defense response"/>
    <property type="evidence" value="ECO:0007669"/>
    <property type="project" value="InterPro"/>
</dbReference>
<proteinExistence type="predicted"/>
<evidence type="ECO:0000256" key="2">
    <source>
        <dbReference type="ARBA" id="ARBA00022525"/>
    </source>
</evidence>
<reference evidence="8" key="1">
    <citation type="journal article" date="2019" name="Curr. Biol.">
        <title>Genome Sequence of Striga asiatica Provides Insight into the Evolution of Plant Parasitism.</title>
        <authorList>
            <person name="Yoshida S."/>
            <person name="Kim S."/>
            <person name="Wafula E.K."/>
            <person name="Tanskanen J."/>
            <person name="Kim Y.M."/>
            <person name="Honaas L."/>
            <person name="Yang Z."/>
            <person name="Spallek T."/>
            <person name="Conn C.E."/>
            <person name="Ichihashi Y."/>
            <person name="Cheong K."/>
            <person name="Cui S."/>
            <person name="Der J.P."/>
            <person name="Gundlach H."/>
            <person name="Jiao Y."/>
            <person name="Hori C."/>
            <person name="Ishida J.K."/>
            <person name="Kasahara H."/>
            <person name="Kiba T."/>
            <person name="Kim M.S."/>
            <person name="Koo N."/>
            <person name="Laohavisit A."/>
            <person name="Lee Y.H."/>
            <person name="Lumba S."/>
            <person name="McCourt P."/>
            <person name="Mortimer J.C."/>
            <person name="Mutuku J.M."/>
            <person name="Nomura T."/>
            <person name="Sasaki-Sekimoto Y."/>
            <person name="Seto Y."/>
            <person name="Wang Y."/>
            <person name="Wakatake T."/>
            <person name="Sakakibara H."/>
            <person name="Demura T."/>
            <person name="Yamaguchi S."/>
            <person name="Yoneyama K."/>
            <person name="Manabe R.I."/>
            <person name="Nelson D.C."/>
            <person name="Schulman A.H."/>
            <person name="Timko M.P."/>
            <person name="dePamphilis C.W."/>
            <person name="Choi D."/>
            <person name="Shirasu K."/>
        </authorList>
    </citation>
    <scope>NUCLEOTIDE SEQUENCE [LARGE SCALE GENOMIC DNA]</scope>
    <source>
        <strain evidence="8">cv. UVA1</strain>
    </source>
</reference>
<dbReference type="AlphaFoldDB" id="A0A5A7PWR6"/>
<keyword evidence="2" id="KW-0964">Secreted</keyword>
<keyword evidence="8" id="KW-1185">Reference proteome</keyword>
<dbReference type="GO" id="GO:0005576">
    <property type="term" value="C:extracellular region"/>
    <property type="evidence" value="ECO:0007669"/>
    <property type="project" value="UniProtKB-SubCell"/>
</dbReference>
<comment type="subcellular location">
    <subcellularLocation>
        <location evidence="1">Secreted</location>
    </subcellularLocation>
</comment>
<keyword evidence="4" id="KW-1015">Disulfide bond</keyword>
<evidence type="ECO:0000256" key="1">
    <source>
        <dbReference type="ARBA" id="ARBA00004613"/>
    </source>
</evidence>
<keyword evidence="5" id="KW-0812">Transmembrane</keyword>
<evidence type="ECO:0000313" key="7">
    <source>
        <dbReference type="EMBL" id="GER37204.1"/>
    </source>
</evidence>
<comment type="caution">
    <text evidence="7">The sequence shown here is derived from an EMBL/GenBank/DDBJ whole genome shotgun (WGS) entry which is preliminary data.</text>
</comment>
<dbReference type="SMART" id="SM00505">
    <property type="entry name" value="Knot1"/>
    <property type="match status" value="1"/>
</dbReference>
<dbReference type="InterPro" id="IPR036574">
    <property type="entry name" value="Scorpion_toxin-like_sf"/>
</dbReference>
<keyword evidence="5" id="KW-1133">Transmembrane helix</keyword>
<dbReference type="Proteomes" id="UP000325081">
    <property type="component" value="Unassembled WGS sequence"/>
</dbReference>